<evidence type="ECO:0000313" key="2">
    <source>
        <dbReference type="Proteomes" id="UP001057452"/>
    </source>
</evidence>
<evidence type="ECO:0000313" key="1">
    <source>
        <dbReference type="EMBL" id="KAI4819993.1"/>
    </source>
</evidence>
<proteinExistence type="predicted"/>
<reference evidence="1" key="1">
    <citation type="submission" date="2022-05" db="EMBL/GenBank/DDBJ databases">
        <title>Chromosome-level genome of Chaenocephalus aceratus.</title>
        <authorList>
            <person name="Park H."/>
        </authorList>
    </citation>
    <scope>NUCLEOTIDE SEQUENCE</scope>
    <source>
        <strain evidence="1">KU_202001</strain>
    </source>
</reference>
<sequence>MEFEELKSSDELQRQFRITDVVDFWKLVGHLPNISRLARRINASTSEFERVRASRGRRRVFRRSSCRRLLRVYHSLPSTYLIPIHSGNIVLLWFCVSAISVAQPTTCGCCLALSLCHPAISKTSSPSRISIVSVPDFSDWAPLCHTPRTIHELSLKSGHSNWAVFHHRCRGLRSGFCRANGASC</sequence>
<name>A0ACB9X1P5_CHAAC</name>
<protein>
    <submittedName>
        <fullName evidence="1">Uncharacterized protein</fullName>
    </submittedName>
</protein>
<comment type="caution">
    <text evidence="1">The sequence shown here is derived from an EMBL/GenBank/DDBJ whole genome shotgun (WGS) entry which is preliminary data.</text>
</comment>
<dbReference type="Proteomes" id="UP001057452">
    <property type="component" value="Chromosome 9"/>
</dbReference>
<gene>
    <name evidence="1" type="ORF">KUCAC02_027991</name>
</gene>
<accession>A0ACB9X1P5</accession>
<organism evidence="1 2">
    <name type="scientific">Chaenocephalus aceratus</name>
    <name type="common">Blackfin icefish</name>
    <name type="synonym">Chaenichthys aceratus</name>
    <dbReference type="NCBI Taxonomy" id="36190"/>
    <lineage>
        <taxon>Eukaryota</taxon>
        <taxon>Metazoa</taxon>
        <taxon>Chordata</taxon>
        <taxon>Craniata</taxon>
        <taxon>Vertebrata</taxon>
        <taxon>Euteleostomi</taxon>
        <taxon>Actinopterygii</taxon>
        <taxon>Neopterygii</taxon>
        <taxon>Teleostei</taxon>
        <taxon>Neoteleostei</taxon>
        <taxon>Acanthomorphata</taxon>
        <taxon>Eupercaria</taxon>
        <taxon>Perciformes</taxon>
        <taxon>Notothenioidei</taxon>
        <taxon>Channichthyidae</taxon>
        <taxon>Chaenocephalus</taxon>
    </lineage>
</organism>
<dbReference type="EMBL" id="CM043793">
    <property type="protein sequence ID" value="KAI4819993.1"/>
    <property type="molecule type" value="Genomic_DNA"/>
</dbReference>
<keyword evidence="2" id="KW-1185">Reference proteome</keyword>